<evidence type="ECO:0000256" key="1">
    <source>
        <dbReference type="SAM" id="Coils"/>
    </source>
</evidence>
<gene>
    <name evidence="3" type="ORF">QSP1433_LOCUS15451</name>
</gene>
<reference evidence="3" key="1">
    <citation type="submission" date="2021-01" db="EMBL/GenBank/DDBJ databases">
        <authorList>
            <person name="Corre E."/>
            <person name="Pelletier E."/>
            <person name="Niang G."/>
            <person name="Scheremetjew M."/>
            <person name="Finn R."/>
            <person name="Kale V."/>
            <person name="Holt S."/>
            <person name="Cochrane G."/>
            <person name="Meng A."/>
            <person name="Brown T."/>
            <person name="Cohen L."/>
        </authorList>
    </citation>
    <scope>NUCLEOTIDE SEQUENCE</scope>
    <source>
        <strain evidence="3">NY070348D</strain>
    </source>
</reference>
<organism evidence="3">
    <name type="scientific">Mucochytrium quahogii</name>
    <dbReference type="NCBI Taxonomy" id="96639"/>
    <lineage>
        <taxon>Eukaryota</taxon>
        <taxon>Sar</taxon>
        <taxon>Stramenopiles</taxon>
        <taxon>Bigyra</taxon>
        <taxon>Labyrinthulomycetes</taxon>
        <taxon>Thraustochytrida</taxon>
        <taxon>Thraustochytriidae</taxon>
        <taxon>Mucochytrium</taxon>
    </lineage>
</organism>
<sequence>MLNAFKTAVTPFVSGIIEEVEVDGNDEIVRRSGGEEGQQDSLDERGEVENDGVNGLEGNGFDTARGNLQQEYGYHHADDGNIEDSWLGEHEKNRSGSVEDISLNDDSLDGGMDSIDLGSPTKEVQSFENVDSNSTNWMPPVELNSPSIGSIESKKGNNSVGETSLPSNSAVSGFSSVVGKTFAHLNKLRDLTKSSGYDTDSKIERCLNLGIDTYSEDQLTELDREVSASYNNLDQLPGDRIKFGGEAMTSVEVDRVIQAGLDTRSDQQLDRLDRKVRSLWETHTLVDDTVAVSGPEKEQDQAGNFLTNIVGLQQISDESNEELLRLEEHEAENERRTAELERKENDLSKKEESLYHKEVTLGQREAQIGLKEADLVEQARQAEYRKQNLDSHQTEVDRLHLEFQRKEQEVDSRALELQRREADLEKRTLELETKQYQLETETQSLQQSRQEEDRTTMQLKEYEKKISSYEAENLKLKKTIAQQLGTISTCQGLKEKNEQYIKALGEEEQRRTSIMILQSLCVRLEHLVGDNLQKQLVDSLLSDNSESSSTALQMQQGIISNLQDEVSRLQLKVLPPALSMPPYVEPNEGMLSDPEEQCIAALKNVVKMSLPPEPTVDDFEELANDLNPEGLCWHSEHTDDEKFASELVDKLQQQHLLESSRRIQTEFISKCSKKLYEKSKQLVQLEADYCQLGRASLGLIAALRKSNNTPKIEDDDLPPTAPSTPVAVETDSIDPPPRSPVGIQTDVPNHAPTTPSTPVAVQTDSVDPPACSPVGIQTDAPMHDAVAIQTDQIKSFAHPAVAENDTKSAPVGVQTDSVHIEEAASQTLGGLSADLDNKGQIVSDVESGSVSVSNNEPQDSERSITAKTADKTLVDKKLAASVVAKCIERNCRRDCLDIVASVLDFSDEERKRVGLIQQEGFFDSFLPGWSRSQAKAQNVNMDEQSFSNLLTDFIQDEIS</sequence>
<protein>
    <recommendedName>
        <fullName evidence="4">GRIP domain-containing protein</fullName>
    </recommendedName>
</protein>
<feature type="compositionally biased region" description="Polar residues" evidence="2">
    <location>
        <begin position="751"/>
        <end position="765"/>
    </location>
</feature>
<accession>A0A7S2WRS9</accession>
<evidence type="ECO:0008006" key="4">
    <source>
        <dbReference type="Google" id="ProtNLM"/>
    </source>
</evidence>
<name>A0A7S2WRS9_9STRA</name>
<feature type="compositionally biased region" description="Polar residues" evidence="2">
    <location>
        <begin position="122"/>
        <end position="137"/>
    </location>
</feature>
<feature type="region of interest" description="Disordered" evidence="2">
    <location>
        <begin position="30"/>
        <end position="168"/>
    </location>
</feature>
<dbReference type="EMBL" id="HBHK01024502">
    <property type="protein sequence ID" value="CAD9703866.1"/>
    <property type="molecule type" value="Transcribed_RNA"/>
</dbReference>
<evidence type="ECO:0000256" key="2">
    <source>
        <dbReference type="SAM" id="MobiDB-lite"/>
    </source>
</evidence>
<proteinExistence type="predicted"/>
<feature type="compositionally biased region" description="Polar residues" evidence="2">
    <location>
        <begin position="144"/>
        <end position="168"/>
    </location>
</feature>
<dbReference type="AlphaFoldDB" id="A0A7S2WRS9"/>
<keyword evidence="1" id="KW-0175">Coiled coil</keyword>
<evidence type="ECO:0000313" key="3">
    <source>
        <dbReference type="EMBL" id="CAD9703866.1"/>
    </source>
</evidence>
<feature type="coiled-coil region" evidence="1">
    <location>
        <begin position="389"/>
        <end position="510"/>
    </location>
</feature>
<feature type="region of interest" description="Disordered" evidence="2">
    <location>
        <begin position="328"/>
        <end position="351"/>
    </location>
</feature>
<feature type="region of interest" description="Disordered" evidence="2">
    <location>
        <begin position="709"/>
        <end position="766"/>
    </location>
</feature>